<keyword evidence="2" id="KW-0012">Acyltransferase</keyword>
<dbReference type="AlphaFoldDB" id="A0A0L0GXV9"/>
<dbReference type="Pfam" id="PF00583">
    <property type="entry name" value="Acetyltransf_1"/>
    <property type="match status" value="1"/>
</dbReference>
<organism evidence="4 5">
    <name type="scientific">Trabulsiella odontotermitis</name>
    <dbReference type="NCBI Taxonomy" id="379893"/>
    <lineage>
        <taxon>Bacteria</taxon>
        <taxon>Pseudomonadati</taxon>
        <taxon>Pseudomonadota</taxon>
        <taxon>Gammaproteobacteria</taxon>
        <taxon>Enterobacterales</taxon>
        <taxon>Enterobacteriaceae</taxon>
        <taxon>Trabulsiella</taxon>
    </lineage>
</organism>
<dbReference type="SUPFAM" id="SSF55729">
    <property type="entry name" value="Acyl-CoA N-acyltransferases (Nat)"/>
    <property type="match status" value="1"/>
</dbReference>
<dbReference type="GO" id="GO:0016747">
    <property type="term" value="F:acyltransferase activity, transferring groups other than amino-acyl groups"/>
    <property type="evidence" value="ECO:0007669"/>
    <property type="project" value="InterPro"/>
</dbReference>
<proteinExistence type="predicted"/>
<dbReference type="Gene3D" id="3.40.630.30">
    <property type="match status" value="1"/>
</dbReference>
<gene>
    <name evidence="4" type="ORF">GM31_19955</name>
</gene>
<evidence type="ECO:0000259" key="3">
    <source>
        <dbReference type="PROSITE" id="PS51186"/>
    </source>
</evidence>
<sequence length="172" mass="19897">MLIRRASPSDAEELAILAERTFRKTFEDGNTQEDMELHCQASYSTEIQLTEILRQDWITLVCEYDSKLIGYAQLRWEEFPPCVNSIHAGEILCLYVDEPYHGKGFAQALIRKCFTEFEAKGSDVVWLGVWEHNPRAISFYRKLGFTEVGEHIFQVGSDPQRDIIMKRSICVN</sequence>
<accession>A0A0L0GXV9</accession>
<dbReference type="EMBL" id="JNGI01000055">
    <property type="protein sequence ID" value="KNC93318.1"/>
    <property type="molecule type" value="Genomic_DNA"/>
</dbReference>
<dbReference type="PANTHER" id="PTHR42919:SF8">
    <property type="entry name" value="N-ALPHA-ACETYLTRANSFERASE 50"/>
    <property type="match status" value="1"/>
</dbReference>
<dbReference type="Proteomes" id="UP000037393">
    <property type="component" value="Unassembled WGS sequence"/>
</dbReference>
<comment type="caution">
    <text evidence="4">The sequence shown here is derived from an EMBL/GenBank/DDBJ whole genome shotgun (WGS) entry which is preliminary data.</text>
</comment>
<protein>
    <submittedName>
        <fullName evidence="4">GCN5 family acetyltransferase</fullName>
    </submittedName>
</protein>
<reference evidence="4 5" key="1">
    <citation type="journal article" date="2015" name="Appl. Environ. Microbiol.">
        <title>The Enterobacterium Trabulsiella odontotermitis Presents Novel Adaptations Related to Its Association with Fungus-Growing Termites.</title>
        <authorList>
            <person name="Sapountzis P."/>
            <person name="Gruntjes T."/>
            <person name="Otani S."/>
            <person name="Estevez J."/>
            <person name="da Costa R.R."/>
            <person name="Plunkett G.3rd."/>
            <person name="Perna N.T."/>
            <person name="Poulsen M."/>
        </authorList>
    </citation>
    <scope>NUCLEOTIDE SEQUENCE [LARGE SCALE GENOMIC DNA]</scope>
    <source>
        <strain evidence="4 5">12</strain>
    </source>
</reference>
<evidence type="ECO:0000313" key="4">
    <source>
        <dbReference type="EMBL" id="KNC93318.1"/>
    </source>
</evidence>
<dbReference type="PATRIC" id="fig|379893.4.peg.4052"/>
<evidence type="ECO:0000313" key="5">
    <source>
        <dbReference type="Proteomes" id="UP000037393"/>
    </source>
</evidence>
<name>A0A0L0GXV9_9ENTR</name>
<dbReference type="CDD" id="cd04301">
    <property type="entry name" value="NAT_SF"/>
    <property type="match status" value="1"/>
</dbReference>
<evidence type="ECO:0000256" key="2">
    <source>
        <dbReference type="ARBA" id="ARBA00023315"/>
    </source>
</evidence>
<dbReference type="InterPro" id="IPR051556">
    <property type="entry name" value="N-term/lysine_N-AcTrnsfr"/>
</dbReference>
<evidence type="ECO:0000256" key="1">
    <source>
        <dbReference type="ARBA" id="ARBA00022679"/>
    </source>
</evidence>
<dbReference type="InterPro" id="IPR016181">
    <property type="entry name" value="Acyl_CoA_acyltransferase"/>
</dbReference>
<dbReference type="InterPro" id="IPR000182">
    <property type="entry name" value="GNAT_dom"/>
</dbReference>
<dbReference type="OrthoDB" id="6864670at2"/>
<dbReference type="PANTHER" id="PTHR42919">
    <property type="entry name" value="N-ALPHA-ACETYLTRANSFERASE"/>
    <property type="match status" value="1"/>
</dbReference>
<keyword evidence="5" id="KW-1185">Reference proteome</keyword>
<dbReference type="PROSITE" id="PS51186">
    <property type="entry name" value="GNAT"/>
    <property type="match status" value="1"/>
</dbReference>
<keyword evidence="1 4" id="KW-0808">Transferase</keyword>
<dbReference type="RefSeq" id="WP_049857103.1">
    <property type="nucleotide sequence ID" value="NZ_JNGI01000055.1"/>
</dbReference>
<feature type="domain" description="N-acetyltransferase" evidence="3">
    <location>
        <begin position="1"/>
        <end position="170"/>
    </location>
</feature>